<dbReference type="EMBL" id="OBDY01000016">
    <property type="protein sequence ID" value="SNY55176.1"/>
    <property type="molecule type" value="Genomic_DNA"/>
</dbReference>
<sequence length="298" mass="32802">MFRTMAEGDLGRVLKCLDDPSRFERLFEATSYRPDWTWVAADGDEIKGVAVWWGFPTSERPLALDTLWAAPDVDDPVGLWAALIRRMPPPFEYHLFTSPGREKAPEVTLRLAAAELAGLGDVNERLRYQWTDDDPLPRRSTRLTFEPEPDDEEFAALFAAIAEDSLDVATREGVARLGALEHSREDIALYKQMRGPRDQWRVAFDQDGQVVGAALPSANDGGPVVGFVGVVPGQRGHGYADDLLAEITHVLAEDGATCIRADTDKVNKPMAASFERCGYQVFAIRIVASFPPGEVAGS</sequence>
<gene>
    <name evidence="2" type="ORF">SAMN05421748_11664</name>
</gene>
<organism evidence="2 3">
    <name type="scientific">Paractinoplanes atraurantiacus</name>
    <dbReference type="NCBI Taxonomy" id="1036182"/>
    <lineage>
        <taxon>Bacteria</taxon>
        <taxon>Bacillati</taxon>
        <taxon>Actinomycetota</taxon>
        <taxon>Actinomycetes</taxon>
        <taxon>Micromonosporales</taxon>
        <taxon>Micromonosporaceae</taxon>
        <taxon>Paractinoplanes</taxon>
    </lineage>
</organism>
<name>A0A285J751_9ACTN</name>
<accession>A0A285J751</accession>
<feature type="domain" description="N-acetyltransferase" evidence="1">
    <location>
        <begin position="161"/>
        <end position="298"/>
    </location>
</feature>
<keyword evidence="2" id="KW-0808">Transferase</keyword>
<reference evidence="2 3" key="1">
    <citation type="submission" date="2017-09" db="EMBL/GenBank/DDBJ databases">
        <authorList>
            <person name="Ehlers B."/>
            <person name="Leendertz F.H."/>
        </authorList>
    </citation>
    <scope>NUCLEOTIDE SEQUENCE [LARGE SCALE GENOMIC DNA]</scope>
    <source>
        <strain evidence="2 3">CGMCC 4.6857</strain>
    </source>
</reference>
<dbReference type="InterPro" id="IPR016181">
    <property type="entry name" value="Acyl_CoA_acyltransferase"/>
</dbReference>
<evidence type="ECO:0000313" key="3">
    <source>
        <dbReference type="Proteomes" id="UP000219612"/>
    </source>
</evidence>
<protein>
    <submittedName>
        <fullName evidence="2">Protein N-acetyltransferase, RimJ/RimL family</fullName>
    </submittedName>
</protein>
<dbReference type="Proteomes" id="UP000219612">
    <property type="component" value="Unassembled WGS sequence"/>
</dbReference>
<dbReference type="InterPro" id="IPR000182">
    <property type="entry name" value="GNAT_dom"/>
</dbReference>
<dbReference type="Gene3D" id="3.40.630.30">
    <property type="match status" value="1"/>
</dbReference>
<keyword evidence="3" id="KW-1185">Reference proteome</keyword>
<dbReference type="Pfam" id="PF00583">
    <property type="entry name" value="Acetyltransf_1"/>
    <property type="match status" value="1"/>
</dbReference>
<dbReference type="SUPFAM" id="SSF55729">
    <property type="entry name" value="Acyl-CoA N-acyltransferases (Nat)"/>
    <property type="match status" value="1"/>
</dbReference>
<evidence type="ECO:0000313" key="2">
    <source>
        <dbReference type="EMBL" id="SNY55176.1"/>
    </source>
</evidence>
<dbReference type="PROSITE" id="PS51186">
    <property type="entry name" value="GNAT"/>
    <property type="match status" value="1"/>
</dbReference>
<evidence type="ECO:0000259" key="1">
    <source>
        <dbReference type="PROSITE" id="PS51186"/>
    </source>
</evidence>
<proteinExistence type="predicted"/>
<dbReference type="GO" id="GO:0016747">
    <property type="term" value="F:acyltransferase activity, transferring groups other than amino-acyl groups"/>
    <property type="evidence" value="ECO:0007669"/>
    <property type="project" value="InterPro"/>
</dbReference>
<dbReference type="AlphaFoldDB" id="A0A285J751"/>